<evidence type="ECO:0000256" key="1">
    <source>
        <dbReference type="ARBA" id="ARBA00004123"/>
    </source>
</evidence>
<evidence type="ECO:0000256" key="4">
    <source>
        <dbReference type="ARBA" id="ARBA00023172"/>
    </source>
</evidence>
<keyword evidence="4" id="KW-0233">DNA recombination</keyword>
<feature type="region of interest" description="Disordered" evidence="8">
    <location>
        <begin position="528"/>
        <end position="659"/>
    </location>
</feature>
<feature type="compositionally biased region" description="Basic and acidic residues" evidence="8">
    <location>
        <begin position="562"/>
        <end position="572"/>
    </location>
</feature>
<evidence type="ECO:0000313" key="10">
    <source>
        <dbReference type="Proteomes" id="UP001307889"/>
    </source>
</evidence>
<dbReference type="PANTHER" id="PTHR21541">
    <property type="entry name" value="BTB POZ DOMAIN CONTAINING 12"/>
    <property type="match status" value="1"/>
</dbReference>
<dbReference type="EMBL" id="AP028909">
    <property type="protein sequence ID" value="BES88161.1"/>
    <property type="molecule type" value="Genomic_DNA"/>
</dbReference>
<dbReference type="InterPro" id="IPR011333">
    <property type="entry name" value="SKP1/BTB/POZ_sf"/>
</dbReference>
<evidence type="ECO:0000256" key="8">
    <source>
        <dbReference type="SAM" id="MobiDB-lite"/>
    </source>
</evidence>
<dbReference type="PANTHER" id="PTHR21541:SF3">
    <property type="entry name" value="STRUCTURE-SPECIFIC ENDONUCLEASE SUBUNIT SLX4"/>
    <property type="match status" value="1"/>
</dbReference>
<evidence type="ECO:0000256" key="2">
    <source>
        <dbReference type="ARBA" id="ARBA00006661"/>
    </source>
</evidence>
<dbReference type="CDD" id="cd22999">
    <property type="entry name" value="SAP_SLX4"/>
    <property type="match status" value="1"/>
</dbReference>
<evidence type="ECO:0000256" key="3">
    <source>
        <dbReference type="ARBA" id="ARBA00022763"/>
    </source>
</evidence>
<dbReference type="Proteomes" id="UP001307889">
    <property type="component" value="Chromosome 1"/>
</dbReference>
<feature type="region of interest" description="Disordered" evidence="8">
    <location>
        <begin position="739"/>
        <end position="758"/>
    </location>
</feature>
<dbReference type="Gene3D" id="3.30.710.10">
    <property type="entry name" value="Potassium Channel Kv1.1, Chain A"/>
    <property type="match status" value="1"/>
</dbReference>
<keyword evidence="9" id="KW-0540">Nuclease</keyword>
<protein>
    <recommendedName>
        <fullName evidence="7">Structure-specific endonuclease subunit SLX4</fullName>
    </recommendedName>
</protein>
<comment type="similarity">
    <text evidence="2">Belongs to the SLX4 family.</text>
</comment>
<dbReference type="InterPro" id="IPR018574">
    <property type="entry name" value="Structure-sp_endonuc_su_Slx4"/>
</dbReference>
<name>A0ABN7A7C0_9HEMI</name>
<feature type="compositionally biased region" description="Polar residues" evidence="8">
    <location>
        <begin position="540"/>
        <end position="558"/>
    </location>
</feature>
<evidence type="ECO:0000256" key="5">
    <source>
        <dbReference type="ARBA" id="ARBA00023204"/>
    </source>
</evidence>
<evidence type="ECO:0000313" key="9">
    <source>
        <dbReference type="EMBL" id="BES88161.1"/>
    </source>
</evidence>
<dbReference type="Pfam" id="PF09494">
    <property type="entry name" value="Slx4"/>
    <property type="match status" value="1"/>
</dbReference>
<keyword evidence="9" id="KW-0378">Hydrolase</keyword>
<keyword evidence="10" id="KW-1185">Reference proteome</keyword>
<accession>A0ABN7A7C0</accession>
<reference evidence="9 10" key="1">
    <citation type="submission" date="2023-09" db="EMBL/GenBank/DDBJ databases">
        <title>Nesidiocoris tenuis whole genome shotgun sequence.</title>
        <authorList>
            <person name="Shibata T."/>
            <person name="Shimoda M."/>
            <person name="Kobayashi T."/>
            <person name="Uehara T."/>
        </authorList>
    </citation>
    <scope>NUCLEOTIDE SEQUENCE [LARGE SCALE GENOMIC DNA]</scope>
    <source>
        <strain evidence="9 10">Japan</strain>
    </source>
</reference>
<keyword evidence="6" id="KW-0539">Nucleus</keyword>
<keyword evidence="5" id="KW-0234">DNA repair</keyword>
<sequence>MINPAAPEIVLEKKSPSPPCFRVHSKSQPDAGDFDDSFDLFIPRKKIPAKCSSSQPSNVTIDKCKYFSDSGELKIPKVVKDDDVELALAISLQESKGVVVSLKQPKTGHGLLSKGQRKRNAQSILMQRSPATRGKIITEKVAAVLADGKKPLQLCYSPGKVDDHFVYSSVLKKHIDQSKTLWTLSQADPGTRSSHIIKALWKYGTLDSTPNETTRGQDDVADVQRVSSSEDLFADSSDCSIPAPSPKRICHESEASELETAAKSSTENIGCATLVEDSDEEMIEKYKRIGQSVEGVKDLVEPVSPRAEQNECTPSVPSAYDPSKMVRHYEKLSSDLSTLASSSSSEVWEVKIGARKLFAHGCILRSRCPPLADALEKRPDCLNHHSFNACNALLQYIHAADISRANELEGSDKEELLQCALNYNLHLLVEELLNDVPTAAVFNGDGTIRGTPRIVGADKISPTVPKISSRLCEAELNPIGSSRPIMISDCSETDEPTGRTLPSKPHILSDDDELDFYLKDGIRLSEKRSSDVQAEKVSMGSAQSNNLCASSTPTSGSQKIKVPPDRFFDDTSLRPNDIASSPDRKSRSNPDIFDEVLELESNLGPPVASQQERKKSTDRFLEDSFPLPDGLSAILDTQRPQDHEDGSAPSTSAPDRPPIVNCLTPGRQLIVSEQATPLRNYNNMVTPELKKELERFGIKQGIGRKKAVTLLQYIYDQIHPPVDHPAVTKAISDVTKSIKPSSEMSYGSDDNVNSSSSVNSEDEQMFEEMGDMVSSQYQANTADRYHQDIGLLRKIGDFIKSNEQLYVAVLKYEPVSLDKFHKAIKNVGIKCSKHELMDALDELGITFRTDKTEKRLQNRRTRRPRKQKQ</sequence>
<keyword evidence="3" id="KW-0227">DNA damage</keyword>
<evidence type="ECO:0000256" key="7">
    <source>
        <dbReference type="ARBA" id="ARBA00029496"/>
    </source>
</evidence>
<organism evidence="9 10">
    <name type="scientific">Nesidiocoris tenuis</name>
    <dbReference type="NCBI Taxonomy" id="355587"/>
    <lineage>
        <taxon>Eukaryota</taxon>
        <taxon>Metazoa</taxon>
        <taxon>Ecdysozoa</taxon>
        <taxon>Arthropoda</taxon>
        <taxon>Hexapoda</taxon>
        <taxon>Insecta</taxon>
        <taxon>Pterygota</taxon>
        <taxon>Neoptera</taxon>
        <taxon>Paraneoptera</taxon>
        <taxon>Hemiptera</taxon>
        <taxon>Heteroptera</taxon>
        <taxon>Panheteroptera</taxon>
        <taxon>Cimicomorpha</taxon>
        <taxon>Miridae</taxon>
        <taxon>Dicyphina</taxon>
        <taxon>Nesidiocoris</taxon>
    </lineage>
</organism>
<dbReference type="GO" id="GO:0004519">
    <property type="term" value="F:endonuclease activity"/>
    <property type="evidence" value="ECO:0007669"/>
    <property type="project" value="UniProtKB-KW"/>
</dbReference>
<proteinExistence type="inferred from homology"/>
<evidence type="ECO:0000256" key="6">
    <source>
        <dbReference type="ARBA" id="ARBA00023242"/>
    </source>
</evidence>
<keyword evidence="9" id="KW-0255">Endonuclease</keyword>
<comment type="subcellular location">
    <subcellularLocation>
        <location evidence="1">Nucleus</location>
    </subcellularLocation>
</comment>
<feature type="compositionally biased region" description="Basic and acidic residues" evidence="8">
    <location>
        <begin position="611"/>
        <end position="622"/>
    </location>
</feature>
<feature type="region of interest" description="Disordered" evidence="8">
    <location>
        <begin position="483"/>
        <end position="507"/>
    </location>
</feature>
<feature type="compositionally biased region" description="Low complexity" evidence="8">
    <location>
        <begin position="748"/>
        <end position="758"/>
    </location>
</feature>
<gene>
    <name evidence="9" type="ORF">NTJ_00967</name>
</gene>